<evidence type="ECO:0000256" key="1">
    <source>
        <dbReference type="SAM" id="MobiDB-lite"/>
    </source>
</evidence>
<dbReference type="OMA" id="MVKPRVT"/>
<dbReference type="EnsemblMetazoa" id="G28065.2">
    <property type="protein sequence ID" value="G28065.2:cds"/>
    <property type="gene ID" value="G28065"/>
</dbReference>
<keyword evidence="4" id="KW-1185">Reference proteome</keyword>
<dbReference type="OrthoDB" id="9978460at2759"/>
<dbReference type="Proteomes" id="UP000005408">
    <property type="component" value="Unassembled WGS sequence"/>
</dbReference>
<dbReference type="PROSITE" id="PS50127">
    <property type="entry name" value="UBC_2"/>
    <property type="match status" value="1"/>
</dbReference>
<dbReference type="Pfam" id="PF00179">
    <property type="entry name" value="UQ_con"/>
    <property type="match status" value="1"/>
</dbReference>
<dbReference type="AlphaFoldDB" id="A0A8W8LHP6"/>
<protein>
    <recommendedName>
        <fullName evidence="2">UBC core domain-containing protein</fullName>
    </recommendedName>
</protein>
<proteinExistence type="predicted"/>
<feature type="domain" description="UBC core" evidence="2">
    <location>
        <begin position="9"/>
        <end position="194"/>
    </location>
</feature>
<evidence type="ECO:0000259" key="2">
    <source>
        <dbReference type="PROSITE" id="PS50127"/>
    </source>
</evidence>
<sequence length="194" mass="21853">MGTTHKVVKDFYRLLKNITSFSDGQAKILENEGSPTDPDVGEDAKFAFQVDITPNGGPYLGGTFRFKIVVENENRWPQDPPTVRCLTDIYHPNIDNFEEGEYSNVCVNALDLCTWDSQFDFETCIQSLLFLFYEPNFDDVLSLICCSDENFQELVQTSLKGGIVDGIPFKPNEGWLKKKGGGNSSQEKENEIDT</sequence>
<dbReference type="Gene3D" id="3.10.110.10">
    <property type="entry name" value="Ubiquitin Conjugating Enzyme"/>
    <property type="match status" value="1"/>
</dbReference>
<reference evidence="3" key="1">
    <citation type="submission" date="2022-08" db="UniProtKB">
        <authorList>
            <consortium name="EnsemblMetazoa"/>
        </authorList>
    </citation>
    <scope>IDENTIFICATION</scope>
    <source>
        <strain evidence="3">05x7-T-G4-1.051#20</strain>
    </source>
</reference>
<dbReference type="CDD" id="cd23794">
    <property type="entry name" value="UBCc_UBE2F_UBE2M"/>
    <property type="match status" value="1"/>
</dbReference>
<evidence type="ECO:0000313" key="3">
    <source>
        <dbReference type="EnsemblMetazoa" id="G28065.2:cds"/>
    </source>
</evidence>
<dbReference type="SUPFAM" id="SSF54495">
    <property type="entry name" value="UBC-like"/>
    <property type="match status" value="1"/>
</dbReference>
<organism evidence="3 4">
    <name type="scientific">Magallana gigas</name>
    <name type="common">Pacific oyster</name>
    <name type="synonym">Crassostrea gigas</name>
    <dbReference type="NCBI Taxonomy" id="29159"/>
    <lineage>
        <taxon>Eukaryota</taxon>
        <taxon>Metazoa</taxon>
        <taxon>Spiralia</taxon>
        <taxon>Lophotrochozoa</taxon>
        <taxon>Mollusca</taxon>
        <taxon>Bivalvia</taxon>
        <taxon>Autobranchia</taxon>
        <taxon>Pteriomorphia</taxon>
        <taxon>Ostreida</taxon>
        <taxon>Ostreoidea</taxon>
        <taxon>Ostreidae</taxon>
        <taxon>Magallana</taxon>
    </lineage>
</organism>
<dbReference type="PANTHER" id="PTHR24068">
    <property type="entry name" value="UBIQUITIN-CONJUGATING ENZYME E2"/>
    <property type="match status" value="1"/>
</dbReference>
<dbReference type="InterPro" id="IPR016135">
    <property type="entry name" value="UBQ-conjugating_enzyme/RWD"/>
</dbReference>
<dbReference type="EnsemblMetazoa" id="G28065.5">
    <property type="protein sequence ID" value="G28065.5:cds"/>
    <property type="gene ID" value="G28065"/>
</dbReference>
<feature type="region of interest" description="Disordered" evidence="1">
    <location>
        <begin position="173"/>
        <end position="194"/>
    </location>
</feature>
<name>A0A8W8LHP6_MAGGI</name>
<dbReference type="SMART" id="SM00212">
    <property type="entry name" value="UBCc"/>
    <property type="match status" value="1"/>
</dbReference>
<accession>A0A8W8LHP6</accession>
<evidence type="ECO:0000313" key="4">
    <source>
        <dbReference type="Proteomes" id="UP000005408"/>
    </source>
</evidence>
<dbReference type="InterPro" id="IPR000608">
    <property type="entry name" value="UBC"/>
</dbReference>